<evidence type="ECO:0000313" key="1">
    <source>
        <dbReference type="EMBL" id="KHG17506.1"/>
    </source>
</evidence>
<organism evidence="1 2">
    <name type="scientific">Gossypium arboreum</name>
    <name type="common">Tree cotton</name>
    <name type="synonym">Gossypium nanking</name>
    <dbReference type="NCBI Taxonomy" id="29729"/>
    <lineage>
        <taxon>Eukaryota</taxon>
        <taxon>Viridiplantae</taxon>
        <taxon>Streptophyta</taxon>
        <taxon>Embryophyta</taxon>
        <taxon>Tracheophyta</taxon>
        <taxon>Spermatophyta</taxon>
        <taxon>Magnoliopsida</taxon>
        <taxon>eudicotyledons</taxon>
        <taxon>Gunneridae</taxon>
        <taxon>Pentapetalae</taxon>
        <taxon>rosids</taxon>
        <taxon>malvids</taxon>
        <taxon>Malvales</taxon>
        <taxon>Malvaceae</taxon>
        <taxon>Malvoideae</taxon>
        <taxon>Gossypium</taxon>
    </lineage>
</organism>
<name>A0A0B0P2A8_GOSAR</name>
<proteinExistence type="predicted"/>
<evidence type="ECO:0000313" key="2">
    <source>
        <dbReference type="Proteomes" id="UP000032142"/>
    </source>
</evidence>
<dbReference type="AlphaFoldDB" id="A0A0B0P2A8"/>
<dbReference type="Proteomes" id="UP000032142">
    <property type="component" value="Unassembled WGS sequence"/>
</dbReference>
<keyword evidence="2" id="KW-1185">Reference proteome</keyword>
<protein>
    <submittedName>
        <fullName evidence="1">Uncharacterized protein</fullName>
    </submittedName>
</protein>
<sequence>MYPNYSYGSYWAFWMKKHCRYFLGYLILDSYNHPSLLKII</sequence>
<gene>
    <name evidence="1" type="ORF">F383_21892</name>
</gene>
<reference evidence="2" key="1">
    <citation type="submission" date="2014-09" db="EMBL/GenBank/DDBJ databases">
        <authorList>
            <person name="Mudge J."/>
            <person name="Ramaraj T."/>
            <person name="Lindquist I.E."/>
            <person name="Bharti A.K."/>
            <person name="Sundararajan A."/>
            <person name="Cameron C.T."/>
            <person name="Woodward J.E."/>
            <person name="May G.D."/>
            <person name="Brubaker C."/>
            <person name="Broadhvest J."/>
            <person name="Wilkins T.A."/>
        </authorList>
    </citation>
    <scope>NUCLEOTIDE SEQUENCE</scope>
    <source>
        <strain evidence="2">cv. AKA8401</strain>
    </source>
</reference>
<accession>A0A0B0P2A8</accession>
<dbReference type="EMBL" id="KN408415">
    <property type="protein sequence ID" value="KHG17506.1"/>
    <property type="molecule type" value="Genomic_DNA"/>
</dbReference>